<feature type="compositionally biased region" description="Basic and acidic residues" evidence="1">
    <location>
        <begin position="219"/>
        <end position="235"/>
    </location>
</feature>
<dbReference type="EMBL" id="JAGTJQ010000005">
    <property type="protein sequence ID" value="KAH7030623.1"/>
    <property type="molecule type" value="Genomic_DNA"/>
</dbReference>
<dbReference type="Proteomes" id="UP000756346">
    <property type="component" value="Unassembled WGS sequence"/>
</dbReference>
<proteinExistence type="predicted"/>
<gene>
    <name evidence="2" type="ORF">B0I36DRAFT_408735</name>
</gene>
<feature type="compositionally biased region" description="Polar residues" evidence="1">
    <location>
        <begin position="205"/>
        <end position="218"/>
    </location>
</feature>
<evidence type="ECO:0000256" key="1">
    <source>
        <dbReference type="SAM" id="MobiDB-lite"/>
    </source>
</evidence>
<sequence length="369" mass="41987">MTPEAPTKDVFDQAVWRAHFVLRKAEEDSLGLIMPYSAVQLDQAVKYFTQSNDGSGGLDTLAWEWAYEDIIVRRSRGWYTRAWAPERVRPGAAISGMPETLRLRISRSTNLGSAKHGESAETPGSGAFLAAGMSSSSPPNFFWSNPVIILNSFPASPSTVTDEPPALPNTPLQQHYEDRESLRAQMDSQHLEQKIQDLLQQPLQIGPQTPTQASSQPHDYQERHGRGHGQREARSPCEVYPISSGTRAYLVDLRANPHWRFVGFHREQVHVAGRHIHPGRDYRQAVHCVRNPRSRPHYRLRRFNMAGEDVPRRYRINPAQIRKDHVLFREDPLAQDCPIWIPTPVDPRWAGRNEEVLDSGDEDDNENEE</sequence>
<feature type="region of interest" description="Disordered" evidence="1">
    <location>
        <begin position="350"/>
        <end position="369"/>
    </location>
</feature>
<protein>
    <submittedName>
        <fullName evidence="2">Uncharacterized protein</fullName>
    </submittedName>
</protein>
<name>A0A9P8Y6J6_9PEZI</name>
<feature type="region of interest" description="Disordered" evidence="1">
    <location>
        <begin position="205"/>
        <end position="235"/>
    </location>
</feature>
<organism evidence="2 3">
    <name type="scientific">Microdochium trichocladiopsis</name>
    <dbReference type="NCBI Taxonomy" id="1682393"/>
    <lineage>
        <taxon>Eukaryota</taxon>
        <taxon>Fungi</taxon>
        <taxon>Dikarya</taxon>
        <taxon>Ascomycota</taxon>
        <taxon>Pezizomycotina</taxon>
        <taxon>Sordariomycetes</taxon>
        <taxon>Xylariomycetidae</taxon>
        <taxon>Xylariales</taxon>
        <taxon>Microdochiaceae</taxon>
        <taxon>Microdochium</taxon>
    </lineage>
</organism>
<dbReference type="RefSeq" id="XP_046012303.1">
    <property type="nucleotide sequence ID" value="XM_046161879.1"/>
</dbReference>
<reference evidence="2" key="1">
    <citation type="journal article" date="2021" name="Nat. Commun.">
        <title>Genetic determinants of endophytism in the Arabidopsis root mycobiome.</title>
        <authorList>
            <person name="Mesny F."/>
            <person name="Miyauchi S."/>
            <person name="Thiergart T."/>
            <person name="Pickel B."/>
            <person name="Atanasova L."/>
            <person name="Karlsson M."/>
            <person name="Huettel B."/>
            <person name="Barry K.W."/>
            <person name="Haridas S."/>
            <person name="Chen C."/>
            <person name="Bauer D."/>
            <person name="Andreopoulos W."/>
            <person name="Pangilinan J."/>
            <person name="LaButti K."/>
            <person name="Riley R."/>
            <person name="Lipzen A."/>
            <person name="Clum A."/>
            <person name="Drula E."/>
            <person name="Henrissat B."/>
            <person name="Kohler A."/>
            <person name="Grigoriev I.V."/>
            <person name="Martin F.M."/>
            <person name="Hacquard S."/>
        </authorList>
    </citation>
    <scope>NUCLEOTIDE SEQUENCE</scope>
    <source>
        <strain evidence="2">MPI-CAGE-CH-0230</strain>
    </source>
</reference>
<feature type="compositionally biased region" description="Acidic residues" evidence="1">
    <location>
        <begin position="356"/>
        <end position="369"/>
    </location>
</feature>
<evidence type="ECO:0000313" key="2">
    <source>
        <dbReference type="EMBL" id="KAH7030623.1"/>
    </source>
</evidence>
<accession>A0A9P8Y6J6</accession>
<dbReference type="AlphaFoldDB" id="A0A9P8Y6J6"/>
<dbReference type="GeneID" id="70191425"/>
<keyword evidence="3" id="KW-1185">Reference proteome</keyword>
<evidence type="ECO:0000313" key="3">
    <source>
        <dbReference type="Proteomes" id="UP000756346"/>
    </source>
</evidence>
<comment type="caution">
    <text evidence="2">The sequence shown here is derived from an EMBL/GenBank/DDBJ whole genome shotgun (WGS) entry which is preliminary data.</text>
</comment>